<dbReference type="RefSeq" id="WP_390230230.1">
    <property type="nucleotide sequence ID" value="NZ_JBHSCN010000006.1"/>
</dbReference>
<keyword evidence="1 5" id="KW-0597">Phosphoprotein</keyword>
<evidence type="ECO:0000313" key="9">
    <source>
        <dbReference type="Proteomes" id="UP001595900"/>
    </source>
</evidence>
<evidence type="ECO:0000256" key="4">
    <source>
        <dbReference type="ARBA" id="ARBA00023163"/>
    </source>
</evidence>
<dbReference type="SUPFAM" id="SSF46894">
    <property type="entry name" value="C-terminal effector domain of the bipartite response regulators"/>
    <property type="match status" value="1"/>
</dbReference>
<dbReference type="EMBL" id="JBHSCN010000006">
    <property type="protein sequence ID" value="MFC4244539.1"/>
    <property type="molecule type" value="Genomic_DNA"/>
</dbReference>
<dbReference type="CDD" id="cd06170">
    <property type="entry name" value="LuxR_C_like"/>
    <property type="match status" value="1"/>
</dbReference>
<dbReference type="SUPFAM" id="SSF52172">
    <property type="entry name" value="CheY-like"/>
    <property type="match status" value="1"/>
</dbReference>
<keyword evidence="2" id="KW-0805">Transcription regulation</keyword>
<reference evidence="9" key="1">
    <citation type="journal article" date="2019" name="Int. J. Syst. Evol. Microbiol.">
        <title>The Global Catalogue of Microorganisms (GCM) 10K type strain sequencing project: providing services to taxonomists for standard genome sequencing and annotation.</title>
        <authorList>
            <consortium name="The Broad Institute Genomics Platform"/>
            <consortium name="The Broad Institute Genome Sequencing Center for Infectious Disease"/>
            <person name="Wu L."/>
            <person name="Ma J."/>
        </authorList>
    </citation>
    <scope>NUCLEOTIDE SEQUENCE [LARGE SCALE GENOMIC DNA]</scope>
    <source>
        <strain evidence="9">CGMCC 1.10363</strain>
    </source>
</reference>
<evidence type="ECO:0000256" key="2">
    <source>
        <dbReference type="ARBA" id="ARBA00023015"/>
    </source>
</evidence>
<dbReference type="PANTHER" id="PTHR43214">
    <property type="entry name" value="TWO-COMPONENT RESPONSE REGULATOR"/>
    <property type="match status" value="1"/>
</dbReference>
<dbReference type="InterPro" id="IPR001789">
    <property type="entry name" value="Sig_transdc_resp-reg_receiver"/>
</dbReference>
<dbReference type="InterPro" id="IPR016032">
    <property type="entry name" value="Sig_transdc_resp-reg_C-effctor"/>
</dbReference>
<dbReference type="Pfam" id="PF00196">
    <property type="entry name" value="GerE"/>
    <property type="match status" value="1"/>
</dbReference>
<dbReference type="InterPro" id="IPR011006">
    <property type="entry name" value="CheY-like_superfamily"/>
</dbReference>
<dbReference type="PROSITE" id="PS00622">
    <property type="entry name" value="HTH_LUXR_1"/>
    <property type="match status" value="1"/>
</dbReference>
<dbReference type="SMART" id="SM00448">
    <property type="entry name" value="REC"/>
    <property type="match status" value="1"/>
</dbReference>
<accession>A0ABV8QBA4</accession>
<organism evidence="8 9">
    <name type="scientific">Gryllotalpicola reticulitermitis</name>
    <dbReference type="NCBI Taxonomy" id="1184153"/>
    <lineage>
        <taxon>Bacteria</taxon>
        <taxon>Bacillati</taxon>
        <taxon>Actinomycetota</taxon>
        <taxon>Actinomycetes</taxon>
        <taxon>Micrococcales</taxon>
        <taxon>Microbacteriaceae</taxon>
        <taxon>Gryllotalpicola</taxon>
    </lineage>
</organism>
<name>A0ABV8QBA4_9MICO</name>
<comment type="caution">
    <text evidence="8">The sequence shown here is derived from an EMBL/GenBank/DDBJ whole genome shotgun (WGS) entry which is preliminary data.</text>
</comment>
<keyword evidence="9" id="KW-1185">Reference proteome</keyword>
<keyword evidence="4" id="KW-0804">Transcription</keyword>
<dbReference type="InterPro" id="IPR000792">
    <property type="entry name" value="Tscrpt_reg_LuxR_C"/>
</dbReference>
<protein>
    <submittedName>
        <fullName evidence="8">Response regulator</fullName>
    </submittedName>
</protein>
<dbReference type="SMART" id="SM00421">
    <property type="entry name" value="HTH_LUXR"/>
    <property type="match status" value="1"/>
</dbReference>
<dbReference type="InterPro" id="IPR039420">
    <property type="entry name" value="WalR-like"/>
</dbReference>
<dbReference type="Proteomes" id="UP001595900">
    <property type="component" value="Unassembled WGS sequence"/>
</dbReference>
<feature type="domain" description="HTH luxR-type" evidence="6">
    <location>
        <begin position="146"/>
        <end position="211"/>
    </location>
</feature>
<evidence type="ECO:0000256" key="5">
    <source>
        <dbReference type="PROSITE-ProRule" id="PRU00169"/>
    </source>
</evidence>
<evidence type="ECO:0000256" key="3">
    <source>
        <dbReference type="ARBA" id="ARBA00023125"/>
    </source>
</evidence>
<evidence type="ECO:0000259" key="7">
    <source>
        <dbReference type="PROSITE" id="PS50110"/>
    </source>
</evidence>
<gene>
    <name evidence="8" type="ORF">ACFOYW_14270</name>
</gene>
<dbReference type="PROSITE" id="PS50110">
    <property type="entry name" value="RESPONSE_REGULATORY"/>
    <property type="match status" value="1"/>
</dbReference>
<proteinExistence type="predicted"/>
<feature type="modified residue" description="4-aspartylphosphate" evidence="5">
    <location>
        <position position="56"/>
    </location>
</feature>
<dbReference type="PROSITE" id="PS50043">
    <property type="entry name" value="HTH_LUXR_2"/>
    <property type="match status" value="1"/>
</dbReference>
<dbReference type="CDD" id="cd17535">
    <property type="entry name" value="REC_NarL-like"/>
    <property type="match status" value="1"/>
</dbReference>
<dbReference type="Pfam" id="PF00072">
    <property type="entry name" value="Response_reg"/>
    <property type="match status" value="1"/>
</dbReference>
<sequence>MSAIRLLIVDDQAAIRDALAVMLDLDPDVNVVGTAGDGRAALASVGALSPDVVLMDLNMPVMGGVEATSRLHSSRPTLPVVVLTTFEDDESILGALRAGARGYLTKDADRAVITQAVRSAHAGHVVLDPDVQLRLVELATRSPALEPAPAVALTARERQILDLIGQGLRNTQIAERLTISEATVKTHINNVFTKADLHSRADAVRLALTMAGARGTEERR</sequence>
<dbReference type="PRINTS" id="PR00038">
    <property type="entry name" value="HTHLUXR"/>
</dbReference>
<feature type="domain" description="Response regulatory" evidence="7">
    <location>
        <begin position="5"/>
        <end position="121"/>
    </location>
</feature>
<evidence type="ECO:0000256" key="1">
    <source>
        <dbReference type="ARBA" id="ARBA00022553"/>
    </source>
</evidence>
<evidence type="ECO:0000313" key="8">
    <source>
        <dbReference type="EMBL" id="MFC4244539.1"/>
    </source>
</evidence>
<dbReference type="InterPro" id="IPR058245">
    <property type="entry name" value="NreC/VraR/RcsB-like_REC"/>
</dbReference>
<dbReference type="Gene3D" id="3.40.50.2300">
    <property type="match status" value="1"/>
</dbReference>
<dbReference type="PANTHER" id="PTHR43214:SF24">
    <property type="entry name" value="TRANSCRIPTIONAL REGULATORY PROTEIN NARL-RELATED"/>
    <property type="match status" value="1"/>
</dbReference>
<evidence type="ECO:0000259" key="6">
    <source>
        <dbReference type="PROSITE" id="PS50043"/>
    </source>
</evidence>
<keyword evidence="3" id="KW-0238">DNA-binding</keyword>